<keyword evidence="3" id="KW-1185">Reference proteome</keyword>
<feature type="region of interest" description="Disordered" evidence="1">
    <location>
        <begin position="43"/>
        <end position="100"/>
    </location>
</feature>
<evidence type="ECO:0000313" key="2">
    <source>
        <dbReference type="EMBL" id="KAE9405524.1"/>
    </source>
</evidence>
<protein>
    <recommendedName>
        <fullName evidence="4">PH domain-containing protein</fullName>
    </recommendedName>
</protein>
<dbReference type="SUPFAM" id="SSF50729">
    <property type="entry name" value="PH domain-like"/>
    <property type="match status" value="1"/>
</dbReference>
<evidence type="ECO:0008006" key="4">
    <source>
        <dbReference type="Google" id="ProtNLM"/>
    </source>
</evidence>
<dbReference type="OrthoDB" id="2507336at2759"/>
<proteinExistence type="predicted"/>
<organism evidence="2 3">
    <name type="scientific">Gymnopus androsaceus JB14</name>
    <dbReference type="NCBI Taxonomy" id="1447944"/>
    <lineage>
        <taxon>Eukaryota</taxon>
        <taxon>Fungi</taxon>
        <taxon>Dikarya</taxon>
        <taxon>Basidiomycota</taxon>
        <taxon>Agaricomycotina</taxon>
        <taxon>Agaricomycetes</taxon>
        <taxon>Agaricomycetidae</taxon>
        <taxon>Agaricales</taxon>
        <taxon>Marasmiineae</taxon>
        <taxon>Omphalotaceae</taxon>
        <taxon>Gymnopus</taxon>
    </lineage>
</organism>
<accession>A0A6A4I9Q0</accession>
<sequence length="114" mass="12410">MESLVPFWMVYGDGVERLACESLVDRQRWIGWIWEAINTPPTPTLSRTPSITPSYSSLTQTVTRRSGSPTGSIRTIMSMDSHSSVSSTASSGTGSRSTVYVPPIADIPEMSAVR</sequence>
<dbReference type="AlphaFoldDB" id="A0A6A4I9Q0"/>
<feature type="compositionally biased region" description="Low complexity" evidence="1">
    <location>
        <begin position="78"/>
        <end position="98"/>
    </location>
</feature>
<gene>
    <name evidence="2" type="ORF">BT96DRAFT_326893</name>
</gene>
<evidence type="ECO:0000313" key="3">
    <source>
        <dbReference type="Proteomes" id="UP000799118"/>
    </source>
</evidence>
<dbReference type="Proteomes" id="UP000799118">
    <property type="component" value="Unassembled WGS sequence"/>
</dbReference>
<dbReference type="EMBL" id="ML769408">
    <property type="protein sequence ID" value="KAE9405524.1"/>
    <property type="molecule type" value="Genomic_DNA"/>
</dbReference>
<reference evidence="2" key="1">
    <citation type="journal article" date="2019" name="Environ. Microbiol.">
        <title>Fungal ecological strategies reflected in gene transcription - a case study of two litter decomposers.</title>
        <authorList>
            <person name="Barbi F."/>
            <person name="Kohler A."/>
            <person name="Barry K."/>
            <person name="Baskaran P."/>
            <person name="Daum C."/>
            <person name="Fauchery L."/>
            <person name="Ihrmark K."/>
            <person name="Kuo A."/>
            <person name="LaButti K."/>
            <person name="Lipzen A."/>
            <person name="Morin E."/>
            <person name="Grigoriev I.V."/>
            <person name="Henrissat B."/>
            <person name="Lindahl B."/>
            <person name="Martin F."/>
        </authorList>
    </citation>
    <scope>NUCLEOTIDE SEQUENCE</scope>
    <source>
        <strain evidence="2">JB14</strain>
    </source>
</reference>
<feature type="compositionally biased region" description="Low complexity" evidence="1">
    <location>
        <begin position="44"/>
        <end position="54"/>
    </location>
</feature>
<name>A0A6A4I9Q0_9AGAR</name>
<evidence type="ECO:0000256" key="1">
    <source>
        <dbReference type="SAM" id="MobiDB-lite"/>
    </source>
</evidence>
<feature type="compositionally biased region" description="Polar residues" evidence="1">
    <location>
        <begin position="55"/>
        <end position="75"/>
    </location>
</feature>